<accession>A0A0G4FTS8</accession>
<dbReference type="VEuPathDB" id="CryptoDB:Vbra_16139"/>
<keyword evidence="2" id="KW-1185">Reference proteome</keyword>
<organism evidence="1 2">
    <name type="scientific">Vitrella brassicaformis (strain CCMP3155)</name>
    <dbReference type="NCBI Taxonomy" id="1169540"/>
    <lineage>
        <taxon>Eukaryota</taxon>
        <taxon>Sar</taxon>
        <taxon>Alveolata</taxon>
        <taxon>Colpodellida</taxon>
        <taxon>Vitrellaceae</taxon>
        <taxon>Vitrella</taxon>
    </lineage>
</organism>
<protein>
    <submittedName>
        <fullName evidence="1">Uncharacterized protein</fullName>
    </submittedName>
</protein>
<dbReference type="Proteomes" id="UP000041254">
    <property type="component" value="Unassembled WGS sequence"/>
</dbReference>
<dbReference type="AlphaFoldDB" id="A0A0G4FTS8"/>
<evidence type="ECO:0000313" key="1">
    <source>
        <dbReference type="EMBL" id="CEM17827.1"/>
    </source>
</evidence>
<gene>
    <name evidence="1" type="ORF">Vbra_16139</name>
</gene>
<dbReference type="EMBL" id="CDMY01000497">
    <property type="protein sequence ID" value="CEM17827.1"/>
    <property type="molecule type" value="Genomic_DNA"/>
</dbReference>
<evidence type="ECO:0000313" key="2">
    <source>
        <dbReference type="Proteomes" id="UP000041254"/>
    </source>
</evidence>
<reference evidence="1 2" key="1">
    <citation type="submission" date="2014-11" db="EMBL/GenBank/DDBJ databases">
        <authorList>
            <person name="Zhu J."/>
            <person name="Qi W."/>
            <person name="Song R."/>
        </authorList>
    </citation>
    <scope>NUCLEOTIDE SEQUENCE [LARGE SCALE GENOMIC DNA]</scope>
</reference>
<name>A0A0G4FTS8_VITBC</name>
<proteinExistence type="predicted"/>
<dbReference type="InParanoid" id="A0A0G4FTS8"/>
<dbReference type="PhylomeDB" id="A0A0G4FTS8"/>
<sequence length="123" mass="13502">MVFVDRHAHGGVLDGLLNHSPHQPPDRCTAIMAVRVDDDDPRAEVRRLLLTPFDSPFVAEIFLVTPFVDTNEVGVFVSTNEAPVGDASDAFMDRRPATAPLVGGLLTNAIADMFIYQKERAQQ</sequence>